<keyword evidence="1" id="KW-1003">Cell membrane</keyword>
<keyword evidence="1" id="KW-0472">Membrane</keyword>
<dbReference type="AlphaFoldDB" id="A0A2A2I4E5"/>
<comment type="similarity">
    <text evidence="1">Belongs to the UPF0161 family.</text>
</comment>
<dbReference type="PANTHER" id="PTHR33383:SF1">
    <property type="entry name" value="MEMBRANE PROTEIN INSERTION EFFICIENCY FACTOR-RELATED"/>
    <property type="match status" value="1"/>
</dbReference>
<feature type="compositionally biased region" description="Polar residues" evidence="2">
    <location>
        <begin position="75"/>
        <end position="90"/>
    </location>
</feature>
<comment type="function">
    <text evidence="1">Could be involved in insertion of integral membrane proteins into the membrane.</text>
</comment>
<dbReference type="InterPro" id="IPR002696">
    <property type="entry name" value="Membr_insert_effic_factor_YidD"/>
</dbReference>
<dbReference type="HAMAP" id="MF_00386">
    <property type="entry name" value="UPF0161_YidD"/>
    <property type="match status" value="1"/>
</dbReference>
<comment type="caution">
    <text evidence="3">The sequence shown here is derived from an EMBL/GenBank/DDBJ whole genome shotgun (WGS) entry which is preliminary data.</text>
</comment>
<dbReference type="GO" id="GO:0005886">
    <property type="term" value="C:plasma membrane"/>
    <property type="evidence" value="ECO:0007669"/>
    <property type="project" value="UniProtKB-SubCell"/>
</dbReference>
<gene>
    <name evidence="3" type="ORF">CF392_03465</name>
</gene>
<sequence>MPMMRQLLLLLIRGYRYGISPLMTGHCRHFPTCSEYAQQAIQHHGALRGGLLGLRRLGRCHPWGSWGYDPVPEPRSSSHAGDSPISNKGC</sequence>
<feature type="region of interest" description="Disordered" evidence="2">
    <location>
        <begin position="68"/>
        <end position="90"/>
    </location>
</feature>
<evidence type="ECO:0000313" key="3">
    <source>
        <dbReference type="EMBL" id="PAV26881.1"/>
    </source>
</evidence>
<dbReference type="Pfam" id="PF01809">
    <property type="entry name" value="YidD"/>
    <property type="match status" value="1"/>
</dbReference>
<dbReference type="NCBIfam" id="TIGR00278">
    <property type="entry name" value="membrane protein insertion efficiency factor YidD"/>
    <property type="match status" value="1"/>
</dbReference>
<evidence type="ECO:0000256" key="2">
    <source>
        <dbReference type="SAM" id="MobiDB-lite"/>
    </source>
</evidence>
<accession>A0A2A2I4E5</accession>
<reference evidence="3 4" key="1">
    <citation type="submission" date="2017-07" db="EMBL/GenBank/DDBJ databases">
        <title>Tamlnaduibacter salinus (Mi-7) genome sequencing.</title>
        <authorList>
            <person name="Verma A."/>
            <person name="Krishnamurthi S."/>
        </authorList>
    </citation>
    <scope>NUCLEOTIDE SEQUENCE [LARGE SCALE GENOMIC DNA]</scope>
    <source>
        <strain evidence="3 4">Mi-7</strain>
    </source>
</reference>
<keyword evidence="4" id="KW-1185">Reference proteome</keyword>
<dbReference type="PANTHER" id="PTHR33383">
    <property type="entry name" value="MEMBRANE PROTEIN INSERTION EFFICIENCY FACTOR-RELATED"/>
    <property type="match status" value="1"/>
</dbReference>
<dbReference type="EMBL" id="NMPM01000013">
    <property type="protein sequence ID" value="PAV26881.1"/>
    <property type="molecule type" value="Genomic_DNA"/>
</dbReference>
<evidence type="ECO:0000256" key="1">
    <source>
        <dbReference type="HAMAP-Rule" id="MF_00386"/>
    </source>
</evidence>
<protein>
    <recommendedName>
        <fullName evidence="1">Putative membrane protein insertion efficiency factor</fullName>
    </recommendedName>
</protein>
<name>A0A2A2I4E5_9GAMM</name>
<dbReference type="Proteomes" id="UP000218332">
    <property type="component" value="Unassembled WGS sequence"/>
</dbReference>
<organism evidence="3 4">
    <name type="scientific">Tamilnaduibacter salinus</name>
    <dbReference type="NCBI Taxonomy" id="1484056"/>
    <lineage>
        <taxon>Bacteria</taxon>
        <taxon>Pseudomonadati</taxon>
        <taxon>Pseudomonadota</taxon>
        <taxon>Gammaproteobacteria</taxon>
        <taxon>Pseudomonadales</taxon>
        <taxon>Marinobacteraceae</taxon>
        <taxon>Tamilnaduibacter</taxon>
    </lineage>
</organism>
<evidence type="ECO:0000313" key="4">
    <source>
        <dbReference type="Proteomes" id="UP000218332"/>
    </source>
</evidence>
<dbReference type="SMART" id="SM01234">
    <property type="entry name" value="Haemolytic"/>
    <property type="match status" value="1"/>
</dbReference>
<proteinExistence type="inferred from homology"/>
<comment type="subcellular location">
    <subcellularLocation>
        <location evidence="1">Cell membrane</location>
        <topology evidence="1">Peripheral membrane protein</topology>
        <orientation evidence="1">Cytoplasmic side</orientation>
    </subcellularLocation>
</comment>